<dbReference type="InterPro" id="IPR005706">
    <property type="entry name" value="Ribosomal_uS2_bac/mit/plastid"/>
</dbReference>
<evidence type="ECO:0000256" key="3">
    <source>
        <dbReference type="ARBA" id="ARBA00023274"/>
    </source>
</evidence>
<dbReference type="InterPro" id="IPR023591">
    <property type="entry name" value="Ribosomal_uS2_flav_dom_sf"/>
</dbReference>
<keyword evidence="2 5" id="KW-0689">Ribosomal protein</keyword>
<dbReference type="Pfam" id="PF00318">
    <property type="entry name" value="Ribosomal_S2"/>
    <property type="match status" value="1"/>
</dbReference>
<reference evidence="7 8" key="1">
    <citation type="submission" date="2023-02" db="EMBL/GenBank/DDBJ databases">
        <title>Dictyobacter halimunensis sp. nov., a new member of the class Ktedonobacteria from forest soil in a geothermal area.</title>
        <authorList>
            <person name="Rachmania M.K."/>
            <person name="Ningsih F."/>
            <person name="Sakai Y."/>
            <person name="Yabe S."/>
            <person name="Yokota A."/>
            <person name="Sjamsuridzal W."/>
        </authorList>
    </citation>
    <scope>NUCLEOTIDE SEQUENCE [LARGE SCALE GENOMIC DNA]</scope>
    <source>
        <strain evidence="7 8">S3.2.2.5</strain>
    </source>
</reference>
<dbReference type="InterPro" id="IPR001865">
    <property type="entry name" value="Ribosomal_uS2"/>
</dbReference>
<dbReference type="PRINTS" id="PR00395">
    <property type="entry name" value="RIBOSOMALS2"/>
</dbReference>
<evidence type="ECO:0000256" key="6">
    <source>
        <dbReference type="SAM" id="MobiDB-lite"/>
    </source>
</evidence>
<evidence type="ECO:0000256" key="5">
    <source>
        <dbReference type="HAMAP-Rule" id="MF_00291"/>
    </source>
</evidence>
<accession>A0ABQ6FS31</accession>
<proteinExistence type="inferred from homology"/>
<comment type="caution">
    <text evidence="7">The sequence shown here is derived from an EMBL/GenBank/DDBJ whole genome shotgun (WGS) entry which is preliminary data.</text>
</comment>
<organism evidence="7 8">
    <name type="scientific">Dictyobacter halimunensis</name>
    <dbReference type="NCBI Taxonomy" id="3026934"/>
    <lineage>
        <taxon>Bacteria</taxon>
        <taxon>Bacillati</taxon>
        <taxon>Chloroflexota</taxon>
        <taxon>Ktedonobacteria</taxon>
        <taxon>Ktedonobacterales</taxon>
        <taxon>Dictyobacteraceae</taxon>
        <taxon>Dictyobacter</taxon>
    </lineage>
</organism>
<gene>
    <name evidence="5" type="primary">rpsB</name>
    <name evidence="7" type="ORF">KDH_38900</name>
</gene>
<feature type="compositionally biased region" description="Low complexity" evidence="6">
    <location>
        <begin position="242"/>
        <end position="288"/>
    </location>
</feature>
<evidence type="ECO:0000256" key="1">
    <source>
        <dbReference type="ARBA" id="ARBA00006242"/>
    </source>
</evidence>
<dbReference type="GO" id="GO:0005840">
    <property type="term" value="C:ribosome"/>
    <property type="evidence" value="ECO:0007669"/>
    <property type="project" value="UniProtKB-KW"/>
</dbReference>
<dbReference type="NCBIfam" id="TIGR01011">
    <property type="entry name" value="rpsB_bact"/>
    <property type="match status" value="1"/>
</dbReference>
<dbReference type="PANTHER" id="PTHR12534">
    <property type="entry name" value="30S RIBOSOMAL PROTEIN S2 PROKARYOTIC AND ORGANELLAR"/>
    <property type="match status" value="1"/>
</dbReference>
<dbReference type="CDD" id="cd01425">
    <property type="entry name" value="RPS2"/>
    <property type="match status" value="1"/>
</dbReference>
<dbReference type="EMBL" id="BSRI01000002">
    <property type="protein sequence ID" value="GLV57052.1"/>
    <property type="molecule type" value="Genomic_DNA"/>
</dbReference>
<name>A0ABQ6FS31_9CHLR</name>
<dbReference type="InterPro" id="IPR018130">
    <property type="entry name" value="Ribosomal_uS2_CS"/>
</dbReference>
<evidence type="ECO:0000313" key="8">
    <source>
        <dbReference type="Proteomes" id="UP001344906"/>
    </source>
</evidence>
<comment type="similarity">
    <text evidence="1 5">Belongs to the universal ribosomal protein uS2 family.</text>
</comment>
<evidence type="ECO:0000313" key="7">
    <source>
        <dbReference type="EMBL" id="GLV57052.1"/>
    </source>
</evidence>
<dbReference type="Gene3D" id="3.40.50.10490">
    <property type="entry name" value="Glucose-6-phosphate isomerase like protein, domain 1"/>
    <property type="match status" value="1"/>
</dbReference>
<keyword evidence="8" id="KW-1185">Reference proteome</keyword>
<evidence type="ECO:0000256" key="4">
    <source>
        <dbReference type="ARBA" id="ARBA00035256"/>
    </source>
</evidence>
<dbReference type="Proteomes" id="UP001344906">
    <property type="component" value="Unassembled WGS sequence"/>
</dbReference>
<evidence type="ECO:0000256" key="2">
    <source>
        <dbReference type="ARBA" id="ARBA00022980"/>
    </source>
</evidence>
<dbReference type="HAMAP" id="MF_00291_B">
    <property type="entry name" value="Ribosomal_uS2_B"/>
    <property type="match status" value="1"/>
</dbReference>
<dbReference type="PROSITE" id="PS00962">
    <property type="entry name" value="RIBOSOMAL_S2_1"/>
    <property type="match status" value="1"/>
</dbReference>
<feature type="region of interest" description="Disordered" evidence="6">
    <location>
        <begin position="229"/>
        <end position="295"/>
    </location>
</feature>
<sequence>MANIISMKQLLEAGVHFGHQTRRWNPKMQQFIFMDRNGIHIIDLQQTVTRLNDAYKFVEQLVADGGTLLFVGTKKQAQEAVAEEAKRCGMFYVNQRWLGGMLTNFKTIQSRITYLRSLEERRDRGDFERLPKKEVQHMQDEIMRLERILGGIKDMRRLPNAIFIIDTRKERTAVMEARRLEIPIIALADTNCDPDEMDYPIPANDDAIRAVRLLCAKIADAAVEGRRELEAQQKDVEPGESEAPVEAATEPAPVAAAEPEAAPAPAAAETPAEAPAEAEAAAPAAEPELVSKEAH</sequence>
<dbReference type="SUPFAM" id="SSF52313">
    <property type="entry name" value="Ribosomal protein S2"/>
    <property type="match status" value="1"/>
</dbReference>
<protein>
    <recommendedName>
        <fullName evidence="4 5">Small ribosomal subunit protein uS2</fullName>
    </recommendedName>
</protein>
<dbReference type="Gene3D" id="1.10.287.610">
    <property type="entry name" value="Helix hairpin bin"/>
    <property type="match status" value="1"/>
</dbReference>
<keyword evidence="3 5" id="KW-0687">Ribonucleoprotein</keyword>
<dbReference type="PANTHER" id="PTHR12534:SF0">
    <property type="entry name" value="SMALL RIBOSOMAL SUBUNIT PROTEIN US2M"/>
    <property type="match status" value="1"/>
</dbReference>